<evidence type="ECO:0000313" key="1">
    <source>
        <dbReference type="EMBL" id="KAJ9183187.1"/>
    </source>
</evidence>
<evidence type="ECO:0000313" key="2">
    <source>
        <dbReference type="Proteomes" id="UP001174677"/>
    </source>
</evidence>
<gene>
    <name evidence="1" type="ORF">P3X46_007087</name>
</gene>
<reference evidence="1" key="1">
    <citation type="journal article" date="2023" name="Plant Biotechnol. J.">
        <title>Chromosome-level wild Hevea brasiliensis genome provides new tools for genomic-assisted breeding and valuable loci to elevate rubber yield.</title>
        <authorList>
            <person name="Cheng H."/>
            <person name="Song X."/>
            <person name="Hu Y."/>
            <person name="Wu T."/>
            <person name="Yang Q."/>
            <person name="An Z."/>
            <person name="Feng S."/>
            <person name="Deng Z."/>
            <person name="Wu W."/>
            <person name="Zeng X."/>
            <person name="Tu M."/>
            <person name="Wang X."/>
            <person name="Huang H."/>
        </authorList>
    </citation>
    <scope>NUCLEOTIDE SEQUENCE</scope>
    <source>
        <strain evidence="1">MT/VB/25A 57/8</strain>
    </source>
</reference>
<sequence length="98" mass="11150">MFVMTCLLDSHPLNLPILILHTMASTLRHSMACLPYGYLTTRLLKALRVNPHTEAAMTIPKDYGYYTMDTLPNMGLTVYQDNYEHTRGPPYIISTITT</sequence>
<name>A0ABQ9MSC0_HEVBR</name>
<dbReference type="Proteomes" id="UP001174677">
    <property type="component" value="Chromosome 4"/>
</dbReference>
<comment type="caution">
    <text evidence="1">The sequence shown here is derived from an EMBL/GenBank/DDBJ whole genome shotgun (WGS) entry which is preliminary data.</text>
</comment>
<protein>
    <submittedName>
        <fullName evidence="1">Uncharacterized protein</fullName>
    </submittedName>
</protein>
<dbReference type="EMBL" id="JARPOI010000004">
    <property type="protein sequence ID" value="KAJ9183187.1"/>
    <property type="molecule type" value="Genomic_DNA"/>
</dbReference>
<organism evidence="1 2">
    <name type="scientific">Hevea brasiliensis</name>
    <name type="common">Para rubber tree</name>
    <name type="synonym">Siphonia brasiliensis</name>
    <dbReference type="NCBI Taxonomy" id="3981"/>
    <lineage>
        <taxon>Eukaryota</taxon>
        <taxon>Viridiplantae</taxon>
        <taxon>Streptophyta</taxon>
        <taxon>Embryophyta</taxon>
        <taxon>Tracheophyta</taxon>
        <taxon>Spermatophyta</taxon>
        <taxon>Magnoliopsida</taxon>
        <taxon>eudicotyledons</taxon>
        <taxon>Gunneridae</taxon>
        <taxon>Pentapetalae</taxon>
        <taxon>rosids</taxon>
        <taxon>fabids</taxon>
        <taxon>Malpighiales</taxon>
        <taxon>Euphorbiaceae</taxon>
        <taxon>Crotonoideae</taxon>
        <taxon>Micrandreae</taxon>
        <taxon>Hevea</taxon>
    </lineage>
</organism>
<accession>A0ABQ9MSC0</accession>
<keyword evidence="2" id="KW-1185">Reference proteome</keyword>
<proteinExistence type="predicted"/>